<organism evidence="2 3">
    <name type="scientific">Lophium mytilinum</name>
    <dbReference type="NCBI Taxonomy" id="390894"/>
    <lineage>
        <taxon>Eukaryota</taxon>
        <taxon>Fungi</taxon>
        <taxon>Dikarya</taxon>
        <taxon>Ascomycota</taxon>
        <taxon>Pezizomycotina</taxon>
        <taxon>Dothideomycetes</taxon>
        <taxon>Pleosporomycetidae</taxon>
        <taxon>Mytilinidiales</taxon>
        <taxon>Mytilinidiaceae</taxon>
        <taxon>Lophium</taxon>
    </lineage>
</organism>
<evidence type="ECO:0008006" key="4">
    <source>
        <dbReference type="Google" id="ProtNLM"/>
    </source>
</evidence>
<evidence type="ECO:0000256" key="1">
    <source>
        <dbReference type="SAM" id="Phobius"/>
    </source>
</evidence>
<name>A0A6A6QE28_9PEZI</name>
<evidence type="ECO:0000313" key="3">
    <source>
        <dbReference type="Proteomes" id="UP000799750"/>
    </source>
</evidence>
<feature type="transmembrane region" description="Helical" evidence="1">
    <location>
        <begin position="153"/>
        <end position="176"/>
    </location>
</feature>
<dbReference type="EMBL" id="MU004197">
    <property type="protein sequence ID" value="KAF2490284.1"/>
    <property type="molecule type" value="Genomic_DNA"/>
</dbReference>
<reference evidence="2" key="1">
    <citation type="journal article" date="2020" name="Stud. Mycol.">
        <title>101 Dothideomycetes genomes: a test case for predicting lifestyles and emergence of pathogens.</title>
        <authorList>
            <person name="Haridas S."/>
            <person name="Albert R."/>
            <person name="Binder M."/>
            <person name="Bloem J."/>
            <person name="Labutti K."/>
            <person name="Salamov A."/>
            <person name="Andreopoulos B."/>
            <person name="Baker S."/>
            <person name="Barry K."/>
            <person name="Bills G."/>
            <person name="Bluhm B."/>
            <person name="Cannon C."/>
            <person name="Castanera R."/>
            <person name="Culley D."/>
            <person name="Daum C."/>
            <person name="Ezra D."/>
            <person name="Gonzalez J."/>
            <person name="Henrissat B."/>
            <person name="Kuo A."/>
            <person name="Liang C."/>
            <person name="Lipzen A."/>
            <person name="Lutzoni F."/>
            <person name="Magnuson J."/>
            <person name="Mondo S."/>
            <person name="Nolan M."/>
            <person name="Ohm R."/>
            <person name="Pangilinan J."/>
            <person name="Park H.-J."/>
            <person name="Ramirez L."/>
            <person name="Alfaro M."/>
            <person name="Sun H."/>
            <person name="Tritt A."/>
            <person name="Yoshinaga Y."/>
            <person name="Zwiers L.-H."/>
            <person name="Turgeon B."/>
            <person name="Goodwin S."/>
            <person name="Spatafora J."/>
            <person name="Crous P."/>
            <person name="Grigoriev I."/>
        </authorList>
    </citation>
    <scope>NUCLEOTIDE SEQUENCE</scope>
    <source>
        <strain evidence="2">CBS 269.34</strain>
    </source>
</reference>
<protein>
    <recommendedName>
        <fullName evidence="4">F-box domain-containing protein</fullName>
    </recommendedName>
</protein>
<proteinExistence type="predicted"/>
<keyword evidence="1" id="KW-1133">Transmembrane helix</keyword>
<keyword evidence="3" id="KW-1185">Reference proteome</keyword>
<dbReference type="Proteomes" id="UP000799750">
    <property type="component" value="Unassembled WGS sequence"/>
</dbReference>
<dbReference type="AlphaFoldDB" id="A0A6A6QE28"/>
<dbReference type="OrthoDB" id="4191440at2759"/>
<gene>
    <name evidence="2" type="ORF">BU16DRAFT_530802</name>
</gene>
<sequence length="496" mass="56482">MPKASAKGTVGCILVLRFCEVIVVGILAFAAKDNYQLVKLHDQLTKPPHNKNVLLSQELLYAGSVAAFGWTFLGFTLLLVWKGWAIFWYGLVDLVLALVMIIGAAMQASYLPATLAKCKKADTWQVHGDYPSFFALAASYKSRETANDRCHSFVLPWILGVVVIVFQMLIAYIGIFCDIREYSLLNPYRPFAWFVMFVFGAPYWFACAAVRRSRFLYRLTKKVARQLRGCKPIEFEKPLKYVPNYNGIKISNPKLESIFNIEHLLLPIASNLHYNDLINLSLTSKSVRESVFPAGDYEHRVRKLKAYSCSLDTKSCCEYCNKQVCADCTQAAKMPGLAGVRHLQLCRPTCTKCYFKSIRPGIRRTAIDKRQCRCWISDASTLDHWICPGCYVKANKNYVELQAAREQRYKNQLREYAQGVGLQNERELECRTCKTDMRGGSVRWWVCNRCFGECTSHMHPAHARVTAPRDLEKGEDGNADGPKISWLKVFPWNQGH</sequence>
<accession>A0A6A6QE28</accession>
<feature type="transmembrane region" description="Helical" evidence="1">
    <location>
        <begin position="59"/>
        <end position="81"/>
    </location>
</feature>
<feature type="transmembrane region" description="Helical" evidence="1">
    <location>
        <begin position="87"/>
        <end position="111"/>
    </location>
</feature>
<keyword evidence="1" id="KW-0812">Transmembrane</keyword>
<keyword evidence="1" id="KW-0472">Membrane</keyword>
<feature type="transmembrane region" description="Helical" evidence="1">
    <location>
        <begin position="191"/>
        <end position="210"/>
    </location>
</feature>
<feature type="transmembrane region" description="Helical" evidence="1">
    <location>
        <begin position="6"/>
        <end position="31"/>
    </location>
</feature>
<evidence type="ECO:0000313" key="2">
    <source>
        <dbReference type="EMBL" id="KAF2490284.1"/>
    </source>
</evidence>